<gene>
    <name evidence="7" type="ORF">MAR_017526</name>
</gene>
<evidence type="ECO:0000256" key="5">
    <source>
        <dbReference type="SAM" id="SignalP"/>
    </source>
</evidence>
<evidence type="ECO:0000256" key="4">
    <source>
        <dbReference type="SAM" id="Phobius"/>
    </source>
</evidence>
<evidence type="ECO:0000313" key="8">
    <source>
        <dbReference type="Proteomes" id="UP001164746"/>
    </source>
</evidence>
<keyword evidence="8" id="KW-1185">Reference proteome</keyword>
<evidence type="ECO:0000256" key="3">
    <source>
        <dbReference type="SAM" id="MobiDB-lite"/>
    </source>
</evidence>
<evidence type="ECO:0000256" key="2">
    <source>
        <dbReference type="PROSITE-ProRule" id="PRU00059"/>
    </source>
</evidence>
<reference evidence="7" key="1">
    <citation type="submission" date="2022-11" db="EMBL/GenBank/DDBJ databases">
        <title>Centuries of genome instability and evolution in soft-shell clam transmissible cancer (bioRxiv).</title>
        <authorList>
            <person name="Hart S.F.M."/>
            <person name="Yonemitsu M.A."/>
            <person name="Giersch R.M."/>
            <person name="Beal B.F."/>
            <person name="Arriagada G."/>
            <person name="Davis B.W."/>
            <person name="Ostrander E.A."/>
            <person name="Goff S.P."/>
            <person name="Metzger M.J."/>
        </authorList>
    </citation>
    <scope>NUCLEOTIDE SEQUENCE</scope>
    <source>
        <strain evidence="7">MELC-2E11</strain>
        <tissue evidence="7">Siphon/mantle</tissue>
    </source>
</reference>
<sequence length="1020" mass="115184">KMPPGLCRLLAWTATLWLLTDHVSTNRDCDVTFSSTTMKMGTFYSPNSPQMYPNNQRCVYKFVGLSSERVKIRFHKFNLQGMSPECKFDYMDIYMQLTSVSEPLLEAPMLGRFCGDDMQKDLPQLIISMNNIIILNFFSDADKGDEGFEGTFEFFDARTPVAPGECNFRLESKERTRGFLLSPTYPGTYPDNLECSYEFRGMPGERIKLTFNDFSLFHGSDYCPFDYLLIMDGRAGRNAERIGVFCGKYENVTVFSSRENLYIKFVTRSGRVSFDEYSLDNNADYKFDRRDLRGTPEATHVPGSECDVRIRSTGGSSGTFQSPGYPSNFPKDTICRFSLDGEMNAGRLEKVKVKFKDFAISGVLESCLEGHLGVTFEGHRQPNKIDERFCGELWPPELISKDPRLILHFNTTGASKARFLAEYQFLSDFAIAGLPIPGQKCSFLFSSEHLPNGVFNSPRHPDNYPPNFECVYIFQLAPGEKLLISFDMFSLSPQNASSNSHSDPHPPKCLNTTDYLQLNERSEHALLDNKYVYVSRFCGSKFPAPLLFDREVEFRFRSMRDSSNRGFKARFEFISRNDIQRSCVHTIHSDGKGGVLKSPRFPLKYESRTYCEWKIIASKPQNKILIQLETFKTEGDVNKDGCKDAVLRVQKGDEMREICGTIEADDLPREAVVSSDDIETIQFLTSSSALGFKGFQLTWTEIHISSGPCYGFKCKQTGYCISAELKCDHLPNCGPGDSSDEICPNKASSQGQKADSVQVVHIVIGTSISVFLAVLLLVCGVYHRKRFRPRDRQSSEAEQVEVRYVAATSGSNTTDRLLTLDKSDASRSSAQTPEKTEIDADHGVKVTVNNTPASENSSGHIGSQDYSNHQNAAPAVAILPTAKENHHHDVPDASQPSTSTHMYHTHPRVVVTPKVQKISIFKFEYCVRLFNTEQLDDACICNLYCFEGISYCIVLAYLEGHVIKIVIILFANVKLYFKSSSLDYVYLNEHVDPDSIYYIRDKYLTEIPHRTLVDMVKRGT</sequence>
<feature type="chain" id="PRO_5045779711" evidence="5">
    <location>
        <begin position="26"/>
        <end position="1020"/>
    </location>
</feature>
<evidence type="ECO:0000259" key="6">
    <source>
        <dbReference type="PROSITE" id="PS01180"/>
    </source>
</evidence>
<dbReference type="SUPFAM" id="SSF49854">
    <property type="entry name" value="Spermadhesin, CUB domain"/>
    <property type="match status" value="5"/>
</dbReference>
<dbReference type="Pfam" id="PF00431">
    <property type="entry name" value="CUB"/>
    <property type="match status" value="5"/>
</dbReference>
<feature type="disulfide bond" evidence="2">
    <location>
        <begin position="642"/>
        <end position="659"/>
    </location>
</feature>
<feature type="compositionally biased region" description="Polar residues" evidence="3">
    <location>
        <begin position="847"/>
        <end position="866"/>
    </location>
</feature>
<dbReference type="PROSITE" id="PS01180">
    <property type="entry name" value="CUB"/>
    <property type="match status" value="5"/>
</dbReference>
<feature type="compositionally biased region" description="Basic and acidic residues" evidence="3">
    <location>
        <begin position="834"/>
        <end position="844"/>
    </location>
</feature>
<dbReference type="InterPro" id="IPR053207">
    <property type="entry name" value="Non-NMDA_GluR_Accessory"/>
</dbReference>
<feature type="domain" description="CUB" evidence="6">
    <location>
        <begin position="583"/>
        <end position="702"/>
    </location>
</feature>
<dbReference type="InterPro" id="IPR035914">
    <property type="entry name" value="Sperma_CUB_dom_sf"/>
</dbReference>
<dbReference type="Gene3D" id="2.60.120.290">
    <property type="entry name" value="Spermadhesin, CUB domain"/>
    <property type="match status" value="5"/>
</dbReference>
<organism evidence="7 8">
    <name type="scientific">Mya arenaria</name>
    <name type="common">Soft-shell clam</name>
    <dbReference type="NCBI Taxonomy" id="6604"/>
    <lineage>
        <taxon>Eukaryota</taxon>
        <taxon>Metazoa</taxon>
        <taxon>Spiralia</taxon>
        <taxon>Lophotrochozoa</taxon>
        <taxon>Mollusca</taxon>
        <taxon>Bivalvia</taxon>
        <taxon>Autobranchia</taxon>
        <taxon>Heteroconchia</taxon>
        <taxon>Euheterodonta</taxon>
        <taxon>Imparidentia</taxon>
        <taxon>Neoheterodontei</taxon>
        <taxon>Myida</taxon>
        <taxon>Myoidea</taxon>
        <taxon>Myidae</taxon>
        <taxon>Mya</taxon>
    </lineage>
</organism>
<dbReference type="SMART" id="SM00042">
    <property type="entry name" value="CUB"/>
    <property type="match status" value="5"/>
</dbReference>
<dbReference type="PANTHER" id="PTHR47537:SF6">
    <property type="entry name" value="CUB DOMAIN-CONTAINING PROTEIN"/>
    <property type="match status" value="1"/>
</dbReference>
<feature type="signal peptide" evidence="5">
    <location>
        <begin position="1"/>
        <end position="25"/>
    </location>
</feature>
<dbReference type="InterPro" id="IPR002172">
    <property type="entry name" value="LDrepeatLR_classA_rpt"/>
</dbReference>
<keyword evidence="4" id="KW-0812">Transmembrane</keyword>
<protein>
    <submittedName>
        <fullName evidence="7">CUBN-like protein</fullName>
    </submittedName>
</protein>
<name>A0ABY7EFW1_MYAAR</name>
<dbReference type="Gene3D" id="4.10.400.10">
    <property type="entry name" value="Low-density Lipoprotein Receptor"/>
    <property type="match status" value="1"/>
</dbReference>
<dbReference type="CDD" id="cd00112">
    <property type="entry name" value="LDLa"/>
    <property type="match status" value="1"/>
</dbReference>
<keyword evidence="4" id="KW-1133">Transmembrane helix</keyword>
<feature type="domain" description="CUB" evidence="6">
    <location>
        <begin position="441"/>
        <end position="574"/>
    </location>
</feature>
<feature type="domain" description="CUB" evidence="6">
    <location>
        <begin position="166"/>
        <end position="284"/>
    </location>
</feature>
<keyword evidence="5" id="KW-0732">Signal</keyword>
<evidence type="ECO:0000313" key="7">
    <source>
        <dbReference type="EMBL" id="WAR07568.1"/>
    </source>
</evidence>
<feature type="non-terminal residue" evidence="7">
    <location>
        <position position="1"/>
    </location>
</feature>
<comment type="caution">
    <text evidence="2">Lacks conserved residue(s) required for the propagation of feature annotation.</text>
</comment>
<feature type="domain" description="CUB" evidence="6">
    <location>
        <begin position="29"/>
        <end position="155"/>
    </location>
</feature>
<dbReference type="PANTHER" id="PTHR47537">
    <property type="entry name" value="CUBILIN"/>
    <property type="match status" value="1"/>
</dbReference>
<dbReference type="Proteomes" id="UP001164746">
    <property type="component" value="Chromosome 6"/>
</dbReference>
<feature type="region of interest" description="Disordered" evidence="3">
    <location>
        <begin position="815"/>
        <end position="866"/>
    </location>
</feature>
<dbReference type="CDD" id="cd00041">
    <property type="entry name" value="CUB"/>
    <property type="match status" value="5"/>
</dbReference>
<feature type="transmembrane region" description="Helical" evidence="4">
    <location>
        <begin position="759"/>
        <end position="782"/>
    </location>
</feature>
<feature type="domain" description="CUB" evidence="6">
    <location>
        <begin position="306"/>
        <end position="426"/>
    </location>
</feature>
<keyword evidence="1 2" id="KW-1015">Disulfide bond</keyword>
<proteinExistence type="predicted"/>
<dbReference type="InterPro" id="IPR036055">
    <property type="entry name" value="LDL_receptor-like_sf"/>
</dbReference>
<keyword evidence="4" id="KW-0472">Membrane</keyword>
<dbReference type="SMART" id="SM00192">
    <property type="entry name" value="LDLa"/>
    <property type="match status" value="1"/>
</dbReference>
<evidence type="ECO:0000256" key="1">
    <source>
        <dbReference type="ARBA" id="ARBA00023157"/>
    </source>
</evidence>
<dbReference type="InterPro" id="IPR000859">
    <property type="entry name" value="CUB_dom"/>
</dbReference>
<dbReference type="EMBL" id="CP111017">
    <property type="protein sequence ID" value="WAR07568.1"/>
    <property type="molecule type" value="Genomic_DNA"/>
</dbReference>
<accession>A0ABY7EFW1</accession>